<reference evidence="1" key="1">
    <citation type="submission" date="2017-07" db="EMBL/GenBank/DDBJ databases">
        <title>The cable genome - Insights into the physiology and evolution of filamentous bacteria capable of sulfide oxidation via long distance electron transfer.</title>
        <authorList>
            <person name="Thorup C."/>
            <person name="Bjerg J.T."/>
            <person name="Schreiber L."/>
            <person name="Nielsen L.P."/>
            <person name="Kjeldsen K.U."/>
            <person name="Boesen T."/>
            <person name="Boggild A."/>
            <person name="Meysman F."/>
            <person name="Geelhoed J."/>
            <person name="Schramm A."/>
        </authorList>
    </citation>
    <scope>NUCLEOTIDE SEQUENCE [LARGE SCALE GENOMIC DNA]</scope>
    <source>
        <strain evidence="1">GS</strain>
    </source>
</reference>
<comment type="caution">
    <text evidence="1">The sequence shown here is derived from an EMBL/GenBank/DDBJ whole genome shotgun (WGS) entry which is preliminary data.</text>
</comment>
<dbReference type="EMBL" id="NQJD01000005">
    <property type="protein sequence ID" value="TAA75577.1"/>
    <property type="molecule type" value="Genomic_DNA"/>
</dbReference>
<organism evidence="1 2">
    <name type="scientific">Candidatus Electronema aureum</name>
    <dbReference type="NCBI Taxonomy" id="2005002"/>
    <lineage>
        <taxon>Bacteria</taxon>
        <taxon>Pseudomonadati</taxon>
        <taxon>Thermodesulfobacteriota</taxon>
        <taxon>Desulfobulbia</taxon>
        <taxon>Desulfobulbales</taxon>
        <taxon>Desulfobulbaceae</taxon>
        <taxon>Candidatus Electronema</taxon>
    </lineage>
</organism>
<dbReference type="AlphaFoldDB" id="A0A521G3J0"/>
<name>A0A521G3J0_9BACT</name>
<accession>A0A521G3J0</accession>
<gene>
    <name evidence="1" type="ORF">CDV28_10534</name>
</gene>
<evidence type="ECO:0000313" key="2">
    <source>
        <dbReference type="Proteomes" id="UP000316238"/>
    </source>
</evidence>
<dbReference type="Proteomes" id="UP000316238">
    <property type="component" value="Unassembled WGS sequence"/>
</dbReference>
<protein>
    <submittedName>
        <fullName evidence="1">Uncharacterized protein</fullName>
    </submittedName>
</protein>
<sequence length="248" mass="28305">MKKLQNINDRLTMCLIEAVRVSYLIAELNYNNLLESLKIFDNSNTKSVVLIYSSAWTLVDMLHRYGDCIGKIRGLSHKDERYSHFSSCIKEINSFRNYIQHLSGSKTSPKLAKDDVYPVIGAISYSFDSVTSKTVAYATLPTGTVFNTLAYSVNDKKYEIDIKIGCLDKELSLMKSIEKMKSCHSYFNEFLLSKGFISDEELKVLYLESGPISTNIISEEGIDLSDIYRDIFNNHKHNVRLKATIVKY</sequence>
<proteinExistence type="predicted"/>
<keyword evidence="2" id="KW-1185">Reference proteome</keyword>
<evidence type="ECO:0000313" key="1">
    <source>
        <dbReference type="EMBL" id="TAA75577.1"/>
    </source>
</evidence>